<dbReference type="GeneID" id="18170066"/>
<evidence type="ECO:0000256" key="2">
    <source>
        <dbReference type="SAM" id="SignalP"/>
    </source>
</evidence>
<feature type="domain" description="Beta-lactamase-related" evidence="3">
    <location>
        <begin position="45"/>
        <end position="379"/>
    </location>
</feature>
<gene>
    <name evidence="4" type="ORF">CCM_08057</name>
</gene>
<dbReference type="PANTHER" id="PTHR46825:SF9">
    <property type="entry name" value="BETA-LACTAMASE-RELATED DOMAIN-CONTAINING PROTEIN"/>
    <property type="match status" value="1"/>
</dbReference>
<dbReference type="KEGG" id="cmt:CCM_08057"/>
<dbReference type="AlphaFoldDB" id="G3JPJ4"/>
<reference evidence="4 5" key="1">
    <citation type="journal article" date="2011" name="Genome Biol.">
        <title>Genome sequence of the insect pathogenic fungus Cordyceps militaris, a valued traditional Chinese medicine.</title>
        <authorList>
            <person name="Zheng P."/>
            <person name="Xia Y."/>
            <person name="Xiao G."/>
            <person name="Xiong C."/>
            <person name="Hu X."/>
            <person name="Zhang S."/>
            <person name="Zheng H."/>
            <person name="Huang Y."/>
            <person name="Zhou Y."/>
            <person name="Wang S."/>
            <person name="Zhao G.P."/>
            <person name="Liu X."/>
            <person name="St Leger R.J."/>
            <person name="Wang C."/>
        </authorList>
    </citation>
    <scope>NUCLEOTIDE SEQUENCE [LARGE SCALE GENOMIC DNA]</scope>
    <source>
        <strain evidence="4 5">CM01</strain>
    </source>
</reference>
<dbReference type="SUPFAM" id="SSF56601">
    <property type="entry name" value="beta-lactamase/transpeptidase-like"/>
    <property type="match status" value="1"/>
</dbReference>
<comment type="similarity">
    <text evidence="1">Belongs to the peptidase S12 family.</text>
</comment>
<dbReference type="Gene3D" id="3.40.710.10">
    <property type="entry name" value="DD-peptidase/beta-lactamase superfamily"/>
    <property type="match status" value="1"/>
</dbReference>
<dbReference type="eggNOG" id="ENOG502S0EY">
    <property type="taxonomic scope" value="Eukaryota"/>
</dbReference>
<dbReference type="OrthoDB" id="5946976at2759"/>
<dbReference type="RefSeq" id="XP_006673259.1">
    <property type="nucleotide sequence ID" value="XM_006673196.1"/>
</dbReference>
<dbReference type="Pfam" id="PF00144">
    <property type="entry name" value="Beta-lactamase"/>
    <property type="match status" value="1"/>
</dbReference>
<dbReference type="OMA" id="DYWVAYL"/>
<name>G3JPJ4_CORMM</name>
<evidence type="ECO:0000313" key="5">
    <source>
        <dbReference type="Proteomes" id="UP000001610"/>
    </source>
</evidence>
<proteinExistence type="inferred from homology"/>
<feature type="chain" id="PRO_5003446416" evidence="2">
    <location>
        <begin position="20"/>
        <end position="558"/>
    </location>
</feature>
<keyword evidence="2" id="KW-0732">Signal</keyword>
<evidence type="ECO:0000256" key="1">
    <source>
        <dbReference type="ARBA" id="ARBA00038215"/>
    </source>
</evidence>
<accession>G3JPJ4</accession>
<sequence length="558" mass="61235">MVLIKAVALFAVAISFASGHGALRAETNKDKADNRGNPLTDEFGRYVKNLMDEWKVLGLSVAVIDDDQVYTQGYGLAILPDTPVKPDTLFLGGSTTKAHVGAALAHLISTGEAKAAFPQGWLTPMSFIIRDDFALQDEWATAHITLDDAASHRTGLPRHDGALIGAAEPNDTTSTHQTNKATVRNLRNLPPTAEPRVTFQYCNFMYIALSHVIETVTGSWLGDVLRRVIWQPLDMQSTFLYYGDARNSGLEIATGYFWDDEAGQYVAVETDPIQFTSGAGAIITNALDYSKWVKCLMHETAPFSAATHRDIRTARMLEVALASDAWGVSNYGLGWEITTFHGEVVYRHDGGTQVFGTNVVWMPGIKFGVVAFSNSGDTGNVVEDLFTQKLVEDRLGIPLQDRHDYNQETKQAVEQLKRDFFNATNLLYPNHGTDPPSFVVDYEVLAGTYSDPGYGAYTFTAEKATITAHAAAGKELPAQQLVATREDLLVPSRLVLRHVVGDYWVAYLVPVLGSELSRAFYAAKFIRGVDGKPSGLEVTWKEGTDRLAAIVTRFERVG</sequence>
<dbReference type="InterPro" id="IPR050491">
    <property type="entry name" value="AmpC-like"/>
</dbReference>
<dbReference type="InterPro" id="IPR001466">
    <property type="entry name" value="Beta-lactam-related"/>
</dbReference>
<evidence type="ECO:0000313" key="4">
    <source>
        <dbReference type="EMBL" id="EGX89804.1"/>
    </source>
</evidence>
<dbReference type="Proteomes" id="UP000001610">
    <property type="component" value="Unassembled WGS sequence"/>
</dbReference>
<dbReference type="HOGENOM" id="CLU_020027_14_1_1"/>
<dbReference type="EMBL" id="JH126404">
    <property type="protein sequence ID" value="EGX89804.1"/>
    <property type="molecule type" value="Genomic_DNA"/>
</dbReference>
<evidence type="ECO:0000259" key="3">
    <source>
        <dbReference type="Pfam" id="PF00144"/>
    </source>
</evidence>
<dbReference type="InParanoid" id="G3JPJ4"/>
<dbReference type="PANTHER" id="PTHR46825">
    <property type="entry name" value="D-ALANYL-D-ALANINE-CARBOXYPEPTIDASE/ENDOPEPTIDASE AMPH"/>
    <property type="match status" value="1"/>
</dbReference>
<feature type="signal peptide" evidence="2">
    <location>
        <begin position="1"/>
        <end position="19"/>
    </location>
</feature>
<protein>
    <submittedName>
        <fullName evidence="4">Penicillin-binding protein, putative</fullName>
    </submittedName>
</protein>
<keyword evidence="5" id="KW-1185">Reference proteome</keyword>
<organism evidence="4 5">
    <name type="scientific">Cordyceps militaris (strain CM01)</name>
    <name type="common">Caterpillar fungus</name>
    <dbReference type="NCBI Taxonomy" id="983644"/>
    <lineage>
        <taxon>Eukaryota</taxon>
        <taxon>Fungi</taxon>
        <taxon>Dikarya</taxon>
        <taxon>Ascomycota</taxon>
        <taxon>Pezizomycotina</taxon>
        <taxon>Sordariomycetes</taxon>
        <taxon>Hypocreomycetidae</taxon>
        <taxon>Hypocreales</taxon>
        <taxon>Cordycipitaceae</taxon>
        <taxon>Cordyceps</taxon>
    </lineage>
</organism>
<dbReference type="VEuPathDB" id="FungiDB:CCM_08057"/>
<dbReference type="InterPro" id="IPR012338">
    <property type="entry name" value="Beta-lactam/transpept-like"/>
</dbReference>